<organism evidence="1 2">
    <name type="scientific">Zarea fungicola</name>
    <dbReference type="NCBI Taxonomy" id="93591"/>
    <lineage>
        <taxon>Eukaryota</taxon>
        <taxon>Fungi</taxon>
        <taxon>Dikarya</taxon>
        <taxon>Ascomycota</taxon>
        <taxon>Pezizomycotina</taxon>
        <taxon>Sordariomycetes</taxon>
        <taxon>Hypocreomycetidae</taxon>
        <taxon>Hypocreales</taxon>
        <taxon>Cordycipitaceae</taxon>
        <taxon>Zarea</taxon>
    </lineage>
</organism>
<keyword evidence="2" id="KW-1185">Reference proteome</keyword>
<comment type="caution">
    <text evidence="1">The sequence shown here is derived from an EMBL/GenBank/DDBJ whole genome shotgun (WGS) entry which is preliminary data.</text>
</comment>
<proteinExistence type="predicted"/>
<gene>
    <name evidence="1" type="ORF">NQ176_g3280</name>
</gene>
<evidence type="ECO:0000313" key="2">
    <source>
        <dbReference type="Proteomes" id="UP001143910"/>
    </source>
</evidence>
<reference evidence="1" key="1">
    <citation type="submission" date="2022-08" db="EMBL/GenBank/DDBJ databases">
        <title>Genome Sequence of Lecanicillium fungicola.</title>
        <authorList>
            <person name="Buettner E."/>
        </authorList>
    </citation>
    <scope>NUCLEOTIDE SEQUENCE</scope>
    <source>
        <strain evidence="1">Babe33</strain>
    </source>
</reference>
<sequence length="278" mass="29925">MKHCSIFLLAALAAAYPTASNDWTSQEWDAIIVGAGTSGVIVADRLSEAGLKTLLLEQGGASYGITGGTERPSWLQGTNLSRVDIPGLYSTIFGSPSSSLLCNSDAVRAYQACTMGGNSAINAGLYFQPPASDWDNYHPAGWHSADVQAATQRLLQRQPAVTNYSSDGRTYVEDIQAATKSWLVDGAGYQYVSFADDPNNKEKAYGRPVYNYKDGQRGGPVTTYLQTALSRNNFHLSTGVKVRNWPAERSSGSGRKVIYALHPTVVMDCSALSRRGPL</sequence>
<protein>
    <submittedName>
        <fullName evidence="1">Uncharacterized protein</fullName>
    </submittedName>
</protein>
<dbReference type="Proteomes" id="UP001143910">
    <property type="component" value="Unassembled WGS sequence"/>
</dbReference>
<evidence type="ECO:0000313" key="1">
    <source>
        <dbReference type="EMBL" id="KAJ2979392.1"/>
    </source>
</evidence>
<dbReference type="EMBL" id="JANJQO010000288">
    <property type="protein sequence ID" value="KAJ2979392.1"/>
    <property type="molecule type" value="Genomic_DNA"/>
</dbReference>
<name>A0ACC1NJC8_9HYPO</name>
<accession>A0ACC1NJC8</accession>